<dbReference type="PROSITE" id="PS50075">
    <property type="entry name" value="CARRIER"/>
    <property type="match status" value="1"/>
</dbReference>
<dbReference type="InterPro" id="IPR000873">
    <property type="entry name" value="AMP-dep_synth/lig_dom"/>
</dbReference>
<evidence type="ECO:0000256" key="2">
    <source>
        <dbReference type="ARBA" id="ARBA00022553"/>
    </source>
</evidence>
<dbReference type="GO" id="GO:0047527">
    <property type="term" value="F:2,3-dihydroxybenzoate-serine ligase activity"/>
    <property type="evidence" value="ECO:0007669"/>
    <property type="project" value="TreeGrafter"/>
</dbReference>
<dbReference type="Pfam" id="PF00501">
    <property type="entry name" value="AMP-binding"/>
    <property type="match status" value="1"/>
</dbReference>
<dbReference type="EMBL" id="LAZR01005819">
    <property type="protein sequence ID" value="KKM96898.1"/>
    <property type="molecule type" value="Genomic_DNA"/>
</dbReference>
<comment type="caution">
    <text evidence="4">The sequence shown here is derived from an EMBL/GenBank/DDBJ whole genome shotgun (WGS) entry which is preliminary data.</text>
</comment>
<dbReference type="Gene3D" id="3.30.559.10">
    <property type="entry name" value="Chloramphenicol acetyltransferase-like domain"/>
    <property type="match status" value="1"/>
</dbReference>
<dbReference type="AlphaFoldDB" id="A0A0F9LU36"/>
<dbReference type="Gene3D" id="2.30.38.10">
    <property type="entry name" value="Luciferase, Domain 3"/>
    <property type="match status" value="1"/>
</dbReference>
<reference evidence="4" key="1">
    <citation type="journal article" date="2015" name="Nature">
        <title>Complex archaea that bridge the gap between prokaryotes and eukaryotes.</title>
        <authorList>
            <person name="Spang A."/>
            <person name="Saw J.H."/>
            <person name="Jorgensen S.L."/>
            <person name="Zaremba-Niedzwiedzka K."/>
            <person name="Martijn J."/>
            <person name="Lind A.E."/>
            <person name="van Eijk R."/>
            <person name="Schleper C."/>
            <person name="Guy L."/>
            <person name="Ettema T.J."/>
        </authorList>
    </citation>
    <scope>NUCLEOTIDE SEQUENCE</scope>
</reference>
<dbReference type="GO" id="GO:0043041">
    <property type="term" value="P:amino acid activation for nonribosomal peptide biosynthetic process"/>
    <property type="evidence" value="ECO:0007669"/>
    <property type="project" value="TreeGrafter"/>
</dbReference>
<dbReference type="InterPro" id="IPR020806">
    <property type="entry name" value="PKS_PP-bd"/>
</dbReference>
<dbReference type="PANTHER" id="PTHR45527:SF1">
    <property type="entry name" value="FATTY ACID SYNTHASE"/>
    <property type="match status" value="1"/>
</dbReference>
<gene>
    <name evidence="4" type="ORF">LCGC14_1173500</name>
</gene>
<dbReference type="PANTHER" id="PTHR45527">
    <property type="entry name" value="NONRIBOSOMAL PEPTIDE SYNTHETASE"/>
    <property type="match status" value="1"/>
</dbReference>
<dbReference type="SMART" id="SM00823">
    <property type="entry name" value="PKS_PP"/>
    <property type="match status" value="1"/>
</dbReference>
<keyword evidence="2" id="KW-0597">Phosphoprotein</keyword>
<dbReference type="InterPro" id="IPR023213">
    <property type="entry name" value="CAT-like_dom_sf"/>
</dbReference>
<dbReference type="Gene3D" id="3.30.559.30">
    <property type="entry name" value="Nonribosomal peptide synthetase, condensation domain"/>
    <property type="match status" value="1"/>
</dbReference>
<name>A0A0F9LU36_9ZZZZ</name>
<proteinExistence type="predicted"/>
<dbReference type="SUPFAM" id="SSF56801">
    <property type="entry name" value="Acetyl-CoA synthetase-like"/>
    <property type="match status" value="1"/>
</dbReference>
<dbReference type="Gene3D" id="1.10.1200.10">
    <property type="entry name" value="ACP-like"/>
    <property type="match status" value="1"/>
</dbReference>
<dbReference type="InterPro" id="IPR025110">
    <property type="entry name" value="AMP-bd_C"/>
</dbReference>
<feature type="domain" description="Carrier" evidence="3">
    <location>
        <begin position="692"/>
        <end position="769"/>
    </location>
</feature>
<dbReference type="GO" id="GO:0031177">
    <property type="term" value="F:phosphopantetheine binding"/>
    <property type="evidence" value="ECO:0007669"/>
    <property type="project" value="InterPro"/>
</dbReference>
<dbReference type="Pfam" id="PF00668">
    <property type="entry name" value="Condensation"/>
    <property type="match status" value="1"/>
</dbReference>
<dbReference type="SUPFAM" id="SSF47336">
    <property type="entry name" value="ACP-like"/>
    <property type="match status" value="1"/>
</dbReference>
<evidence type="ECO:0000259" key="3">
    <source>
        <dbReference type="PROSITE" id="PS50075"/>
    </source>
</evidence>
<dbReference type="GO" id="GO:0009366">
    <property type="term" value="C:enterobactin synthetase complex"/>
    <property type="evidence" value="ECO:0007669"/>
    <property type="project" value="TreeGrafter"/>
</dbReference>
<dbReference type="InterPro" id="IPR006162">
    <property type="entry name" value="Ppantetheine_attach_site"/>
</dbReference>
<evidence type="ECO:0000313" key="4">
    <source>
        <dbReference type="EMBL" id="KKM96898.1"/>
    </source>
</evidence>
<dbReference type="FunFam" id="3.30.300.30:FF:000010">
    <property type="entry name" value="Enterobactin synthetase component F"/>
    <property type="match status" value="1"/>
</dbReference>
<keyword evidence="1" id="KW-0596">Phosphopantetheine</keyword>
<dbReference type="InterPro" id="IPR045851">
    <property type="entry name" value="AMP-bd_C_sf"/>
</dbReference>
<dbReference type="FunFam" id="3.40.50.980:FF:000001">
    <property type="entry name" value="Non-ribosomal peptide synthetase"/>
    <property type="match status" value="1"/>
</dbReference>
<organism evidence="4">
    <name type="scientific">marine sediment metagenome</name>
    <dbReference type="NCBI Taxonomy" id="412755"/>
    <lineage>
        <taxon>unclassified sequences</taxon>
        <taxon>metagenomes</taxon>
        <taxon>ecological metagenomes</taxon>
    </lineage>
</organism>
<dbReference type="PROSITE" id="PS00012">
    <property type="entry name" value="PHOSPHOPANTETHEINE"/>
    <property type="match status" value="1"/>
</dbReference>
<feature type="non-terminal residue" evidence="4">
    <location>
        <position position="1"/>
    </location>
</feature>
<dbReference type="NCBIfam" id="TIGR01733">
    <property type="entry name" value="AA-adenyl-dom"/>
    <property type="match status" value="1"/>
</dbReference>
<dbReference type="InterPro" id="IPR010071">
    <property type="entry name" value="AA_adenyl_dom"/>
</dbReference>
<sequence length="791" mass="86428">IGYFVNTLVLRTQVQGGALDAYLAHVRAVHLAAQSHQDAPFEQVVERLNVARSQAHSPLFQIMLTMNSQYGVADTMDLSALTLGELRCTPYHSEAVQAKFDLQLDVALSEHGGTLHWTYDVSLFNEQRIARLNAHLTQLLQALGDGENTPIQQLTMLSAAEEQLLIHTYNETTQPYPSELCIHQYVEQQAARTPQAIAVRYGEQTLSYQQLDEQANQLAHYLQAHHQVGAEVLVGVCVTRSLAMVVGVLAILKAGGAYVPLDPNYPSERLAYMLSDAQLSVVLSDTQVKDTLQGFKGEVVCLDSLLEQAEGLAQYGTERPSNHSDSRHLAYVIYTSGSTGKPKGVAIAHRNTSALIHWAQQAFSEAELAKVLASTSLNFDLSVFELFVPLSMGGCSVIVQDALALLDAKHDISLLNTVPSAATALLAQGAIPESVRCINLAGEPLPVALVNQLLAQTQCDAVCNLYGPSEDTTYSTYARFSEPVSAPMTIGRVITHSQAYILDDYQGLCPLGSVGELYLGGSGVTQGYYNNPALTAERFIDNPFYDANNPTSSERLYKTGDLVRYLADGQLEFLGRIDDQVKIRGFRIELGEIEAQLVAQSEVESALVVAKEVAGSQQLVGYVRAHAEIIDAAEQGAWLAERKAQLQAVLPQYMVPATLLVISQWPLTPNGKIDKKALPSPDSAASVGHYEAPSTEIERQLTVIWSSLLNLEEDEISVESNFFELGGHSLLTTHVISQVNIAFDLDIRVKDVYNRSTIRELGSYIESLLLLQGNAQAAKEVNEEEFEDFVL</sequence>
<dbReference type="GO" id="GO:0005829">
    <property type="term" value="C:cytosol"/>
    <property type="evidence" value="ECO:0007669"/>
    <property type="project" value="TreeGrafter"/>
</dbReference>
<protein>
    <recommendedName>
        <fullName evidence="3">Carrier domain-containing protein</fullName>
    </recommendedName>
</protein>
<dbReference type="Gene3D" id="3.40.50.980">
    <property type="match status" value="2"/>
</dbReference>
<dbReference type="InterPro" id="IPR009081">
    <property type="entry name" value="PP-bd_ACP"/>
</dbReference>
<dbReference type="GO" id="GO:0009239">
    <property type="term" value="P:enterobactin biosynthetic process"/>
    <property type="evidence" value="ECO:0007669"/>
    <property type="project" value="TreeGrafter"/>
</dbReference>
<dbReference type="FunFam" id="3.40.50.12780:FF:000012">
    <property type="entry name" value="Non-ribosomal peptide synthetase"/>
    <property type="match status" value="1"/>
</dbReference>
<accession>A0A0F9LU36</accession>
<dbReference type="Pfam" id="PF00550">
    <property type="entry name" value="PP-binding"/>
    <property type="match status" value="1"/>
</dbReference>
<dbReference type="Gene3D" id="3.30.300.30">
    <property type="match status" value="1"/>
</dbReference>
<dbReference type="SUPFAM" id="SSF52777">
    <property type="entry name" value="CoA-dependent acyltransferases"/>
    <property type="match status" value="1"/>
</dbReference>
<dbReference type="Pfam" id="PF13193">
    <property type="entry name" value="AMP-binding_C"/>
    <property type="match status" value="1"/>
</dbReference>
<dbReference type="InterPro" id="IPR036736">
    <property type="entry name" value="ACP-like_sf"/>
</dbReference>
<evidence type="ECO:0000256" key="1">
    <source>
        <dbReference type="ARBA" id="ARBA00022450"/>
    </source>
</evidence>
<dbReference type="InterPro" id="IPR020845">
    <property type="entry name" value="AMP-binding_CS"/>
</dbReference>
<dbReference type="InterPro" id="IPR001242">
    <property type="entry name" value="Condensation_dom"/>
</dbReference>
<dbReference type="PROSITE" id="PS00455">
    <property type="entry name" value="AMP_BINDING"/>
    <property type="match status" value="1"/>
</dbReference>